<keyword evidence="3" id="KW-1185">Reference proteome</keyword>
<evidence type="ECO:0000313" key="2">
    <source>
        <dbReference type="EMBL" id="KAA1104382.1"/>
    </source>
</evidence>
<accession>A0A5B0LWZ3</accession>
<gene>
    <name evidence="2" type="ORF">PGT21_021270</name>
    <name evidence="1" type="ORF">PGTUg99_031151</name>
</gene>
<proteinExistence type="predicted"/>
<comment type="caution">
    <text evidence="1">The sequence shown here is derived from an EMBL/GenBank/DDBJ whole genome shotgun (WGS) entry which is preliminary data.</text>
</comment>
<evidence type="ECO:0000313" key="4">
    <source>
        <dbReference type="Proteomes" id="UP000325313"/>
    </source>
</evidence>
<dbReference type="EMBL" id="VDEP01000505">
    <property type="protein sequence ID" value="KAA1068549.1"/>
    <property type="molecule type" value="Genomic_DNA"/>
</dbReference>
<organism evidence="1 4">
    <name type="scientific">Puccinia graminis f. sp. tritici</name>
    <dbReference type="NCBI Taxonomy" id="56615"/>
    <lineage>
        <taxon>Eukaryota</taxon>
        <taxon>Fungi</taxon>
        <taxon>Dikarya</taxon>
        <taxon>Basidiomycota</taxon>
        <taxon>Pucciniomycotina</taxon>
        <taxon>Pucciniomycetes</taxon>
        <taxon>Pucciniales</taxon>
        <taxon>Pucciniaceae</taxon>
        <taxon>Puccinia</taxon>
    </lineage>
</organism>
<name>A0A5B0LWZ3_PUCGR</name>
<dbReference type="AlphaFoldDB" id="A0A5B0LWZ3"/>
<dbReference type="EMBL" id="VSWC01000041">
    <property type="protein sequence ID" value="KAA1104382.1"/>
    <property type="molecule type" value="Genomic_DNA"/>
</dbReference>
<dbReference type="Proteomes" id="UP000325313">
    <property type="component" value="Unassembled WGS sequence"/>
</dbReference>
<reference evidence="3 4" key="1">
    <citation type="submission" date="2019-05" db="EMBL/GenBank/DDBJ databases">
        <title>Emergence of the Ug99 lineage of the wheat stem rust pathogen through somatic hybridization.</title>
        <authorList>
            <person name="Li F."/>
            <person name="Upadhyaya N.M."/>
            <person name="Sperschneider J."/>
            <person name="Matny O."/>
            <person name="Nguyen-Phuc H."/>
            <person name="Mago R."/>
            <person name="Raley C."/>
            <person name="Miller M.E."/>
            <person name="Silverstein K.A.T."/>
            <person name="Henningsen E."/>
            <person name="Hirsch C.D."/>
            <person name="Visser B."/>
            <person name="Pretorius Z.A."/>
            <person name="Steffenson B.J."/>
            <person name="Schwessinger B."/>
            <person name="Dodds P.N."/>
            <person name="Figueroa M."/>
        </authorList>
    </citation>
    <scope>NUCLEOTIDE SEQUENCE [LARGE SCALE GENOMIC DNA]</scope>
    <source>
        <strain evidence="2">21-0</strain>
        <strain evidence="1 4">Ug99</strain>
    </source>
</reference>
<dbReference type="Proteomes" id="UP000324748">
    <property type="component" value="Unassembled WGS sequence"/>
</dbReference>
<protein>
    <submittedName>
        <fullName evidence="1">Uncharacterized protein</fullName>
    </submittedName>
</protein>
<evidence type="ECO:0000313" key="3">
    <source>
        <dbReference type="Proteomes" id="UP000324748"/>
    </source>
</evidence>
<evidence type="ECO:0000313" key="1">
    <source>
        <dbReference type="EMBL" id="KAA1068549.1"/>
    </source>
</evidence>
<sequence length="96" mass="10536">MHMYIIPTGSDGKPFFSLYRIGSNIFTLPRGEVVSIRRALPWGVRPLQSSPQSPAKNSIPSSAVISYVTPPKLGSKFASSTSTRHSDFCTTLTRYS</sequence>